<keyword evidence="3" id="KW-1185">Reference proteome</keyword>
<evidence type="ECO:0000256" key="1">
    <source>
        <dbReference type="SAM" id="MobiDB-lite"/>
    </source>
</evidence>
<dbReference type="InParanoid" id="A0A0C3DY29"/>
<dbReference type="GO" id="GO:0005737">
    <property type="term" value="C:cytoplasm"/>
    <property type="evidence" value="ECO:0007669"/>
    <property type="project" value="TreeGrafter"/>
</dbReference>
<feature type="region of interest" description="Disordered" evidence="1">
    <location>
        <begin position="173"/>
        <end position="195"/>
    </location>
</feature>
<evidence type="ECO:0000313" key="3">
    <source>
        <dbReference type="Proteomes" id="UP000054321"/>
    </source>
</evidence>
<dbReference type="Proteomes" id="UP000054321">
    <property type="component" value="Unassembled WGS sequence"/>
</dbReference>
<dbReference type="AlphaFoldDB" id="A0A0C3DY29"/>
<organism evidence="2 3">
    <name type="scientific">Oidiodendron maius (strain Zn)</name>
    <dbReference type="NCBI Taxonomy" id="913774"/>
    <lineage>
        <taxon>Eukaryota</taxon>
        <taxon>Fungi</taxon>
        <taxon>Dikarya</taxon>
        <taxon>Ascomycota</taxon>
        <taxon>Pezizomycotina</taxon>
        <taxon>Leotiomycetes</taxon>
        <taxon>Leotiomycetes incertae sedis</taxon>
        <taxon>Myxotrichaceae</taxon>
        <taxon>Oidiodendron</taxon>
    </lineage>
</organism>
<name>A0A0C3DY29_OIDMZ</name>
<accession>A0A0C3DY29</accession>
<protein>
    <submittedName>
        <fullName evidence="2">Uncharacterized protein</fullName>
    </submittedName>
</protein>
<dbReference type="PANTHER" id="PTHR10188:SF43">
    <property type="entry name" value="ASPARAGINASE (EUROFUNG)"/>
    <property type="match status" value="1"/>
</dbReference>
<dbReference type="EMBL" id="KN832870">
    <property type="protein sequence ID" value="KIN07023.1"/>
    <property type="molecule type" value="Genomic_DNA"/>
</dbReference>
<dbReference type="SUPFAM" id="SSF56235">
    <property type="entry name" value="N-terminal nucleophile aminohydrolases (Ntn hydrolases)"/>
    <property type="match status" value="1"/>
</dbReference>
<dbReference type="HOGENOM" id="CLU_1396723_0_0_1"/>
<dbReference type="Pfam" id="PF01112">
    <property type="entry name" value="Asparaginase_2"/>
    <property type="match status" value="1"/>
</dbReference>
<sequence length="195" mass="22018">MSTPSLRYYTDIAFEQLPITDEAAQAITNKFQELRIEYKEIRRSETRIRWLTSKMASAETWKAMMDEENSIKYQQYHDSLLRILCNAHHYLTNPSSPSHTTSLDAVTRAVTLLEDSPLFNSGHGAVFTRDGINELEASVMVSRGKKKRSVGVMGLRHVKNPIKLAREMLLRGEKDLDGGNGEHRGNRSARTPAAA</sequence>
<dbReference type="OrthoDB" id="2262349at2759"/>
<feature type="compositionally biased region" description="Basic and acidic residues" evidence="1">
    <location>
        <begin position="173"/>
        <end position="185"/>
    </location>
</feature>
<reference evidence="3" key="2">
    <citation type="submission" date="2015-01" db="EMBL/GenBank/DDBJ databases">
        <title>Evolutionary Origins and Diversification of the Mycorrhizal Mutualists.</title>
        <authorList>
            <consortium name="DOE Joint Genome Institute"/>
            <consortium name="Mycorrhizal Genomics Consortium"/>
            <person name="Kohler A."/>
            <person name="Kuo A."/>
            <person name="Nagy L.G."/>
            <person name="Floudas D."/>
            <person name="Copeland A."/>
            <person name="Barry K.W."/>
            <person name="Cichocki N."/>
            <person name="Veneault-Fourrey C."/>
            <person name="LaButti K."/>
            <person name="Lindquist E.A."/>
            <person name="Lipzen A."/>
            <person name="Lundell T."/>
            <person name="Morin E."/>
            <person name="Murat C."/>
            <person name="Riley R."/>
            <person name="Ohm R."/>
            <person name="Sun H."/>
            <person name="Tunlid A."/>
            <person name="Henrissat B."/>
            <person name="Grigoriev I.V."/>
            <person name="Hibbett D.S."/>
            <person name="Martin F."/>
        </authorList>
    </citation>
    <scope>NUCLEOTIDE SEQUENCE [LARGE SCALE GENOMIC DNA]</scope>
    <source>
        <strain evidence="3">Zn</strain>
    </source>
</reference>
<proteinExistence type="predicted"/>
<dbReference type="STRING" id="913774.A0A0C3DY29"/>
<dbReference type="InterPro" id="IPR029055">
    <property type="entry name" value="Ntn_hydrolases_N"/>
</dbReference>
<evidence type="ECO:0000313" key="2">
    <source>
        <dbReference type="EMBL" id="KIN07023.1"/>
    </source>
</evidence>
<dbReference type="GO" id="GO:0016787">
    <property type="term" value="F:hydrolase activity"/>
    <property type="evidence" value="ECO:0007669"/>
    <property type="project" value="InterPro"/>
</dbReference>
<gene>
    <name evidence="2" type="ORF">OIDMADRAFT_174086</name>
</gene>
<reference evidence="2 3" key="1">
    <citation type="submission" date="2014-04" db="EMBL/GenBank/DDBJ databases">
        <authorList>
            <consortium name="DOE Joint Genome Institute"/>
            <person name="Kuo A."/>
            <person name="Martino E."/>
            <person name="Perotto S."/>
            <person name="Kohler A."/>
            <person name="Nagy L.G."/>
            <person name="Floudas D."/>
            <person name="Copeland A."/>
            <person name="Barry K.W."/>
            <person name="Cichocki N."/>
            <person name="Veneault-Fourrey C."/>
            <person name="LaButti K."/>
            <person name="Lindquist E.A."/>
            <person name="Lipzen A."/>
            <person name="Lundell T."/>
            <person name="Morin E."/>
            <person name="Murat C."/>
            <person name="Sun H."/>
            <person name="Tunlid A."/>
            <person name="Henrissat B."/>
            <person name="Grigoriev I.V."/>
            <person name="Hibbett D.S."/>
            <person name="Martin F."/>
            <person name="Nordberg H.P."/>
            <person name="Cantor M.N."/>
            <person name="Hua S.X."/>
        </authorList>
    </citation>
    <scope>NUCLEOTIDE SEQUENCE [LARGE SCALE GENOMIC DNA]</scope>
    <source>
        <strain evidence="2 3">Zn</strain>
    </source>
</reference>
<dbReference type="PANTHER" id="PTHR10188">
    <property type="entry name" value="L-ASPARAGINASE"/>
    <property type="match status" value="1"/>
</dbReference>
<dbReference type="InterPro" id="IPR000246">
    <property type="entry name" value="Peptidase_T2"/>
</dbReference>